<protein>
    <submittedName>
        <fullName evidence="2">Uncharacterized protein</fullName>
    </submittedName>
</protein>
<evidence type="ECO:0000313" key="2">
    <source>
        <dbReference type="EMBL" id="KAK7450208.1"/>
    </source>
</evidence>
<reference evidence="2 3" key="1">
    <citation type="journal article" date="2023" name="Sci. Data">
        <title>Genome assembly of the Korean intertidal mud-creeper Batillaria attramentaria.</title>
        <authorList>
            <person name="Patra A.K."/>
            <person name="Ho P.T."/>
            <person name="Jun S."/>
            <person name="Lee S.J."/>
            <person name="Kim Y."/>
            <person name="Won Y.J."/>
        </authorList>
    </citation>
    <scope>NUCLEOTIDE SEQUENCE [LARGE SCALE GENOMIC DNA]</scope>
    <source>
        <strain evidence="2">Wonlab-2016</strain>
    </source>
</reference>
<proteinExistence type="predicted"/>
<gene>
    <name evidence="2" type="ORF">BaRGS_00039974</name>
</gene>
<feature type="non-terminal residue" evidence="2">
    <location>
        <position position="58"/>
    </location>
</feature>
<accession>A0ABD0J1N4</accession>
<evidence type="ECO:0000256" key="1">
    <source>
        <dbReference type="SAM" id="MobiDB-lite"/>
    </source>
</evidence>
<sequence length="58" mass="6136">MSKTNSIRKCGRKKHASPSYPACDLGLSPEATLVAVAEAPSSYLLKSRKRGDSLITSG</sequence>
<name>A0ABD0J1N4_9CAEN</name>
<dbReference type="Proteomes" id="UP001519460">
    <property type="component" value="Unassembled WGS sequence"/>
</dbReference>
<comment type="caution">
    <text evidence="2">The sequence shown here is derived from an EMBL/GenBank/DDBJ whole genome shotgun (WGS) entry which is preliminary data.</text>
</comment>
<evidence type="ECO:0000313" key="3">
    <source>
        <dbReference type="Proteomes" id="UP001519460"/>
    </source>
</evidence>
<organism evidence="2 3">
    <name type="scientific">Batillaria attramentaria</name>
    <dbReference type="NCBI Taxonomy" id="370345"/>
    <lineage>
        <taxon>Eukaryota</taxon>
        <taxon>Metazoa</taxon>
        <taxon>Spiralia</taxon>
        <taxon>Lophotrochozoa</taxon>
        <taxon>Mollusca</taxon>
        <taxon>Gastropoda</taxon>
        <taxon>Caenogastropoda</taxon>
        <taxon>Sorbeoconcha</taxon>
        <taxon>Cerithioidea</taxon>
        <taxon>Batillariidae</taxon>
        <taxon>Batillaria</taxon>
    </lineage>
</organism>
<dbReference type="EMBL" id="JACVVK020000744">
    <property type="protein sequence ID" value="KAK7450208.1"/>
    <property type="molecule type" value="Genomic_DNA"/>
</dbReference>
<dbReference type="AlphaFoldDB" id="A0ABD0J1N4"/>
<keyword evidence="3" id="KW-1185">Reference proteome</keyword>
<feature type="region of interest" description="Disordered" evidence="1">
    <location>
        <begin position="1"/>
        <end position="20"/>
    </location>
</feature>